<feature type="transmembrane region" description="Helical" evidence="1">
    <location>
        <begin position="138"/>
        <end position="158"/>
    </location>
</feature>
<feature type="chain" id="PRO_5005539672" evidence="2">
    <location>
        <begin position="38"/>
        <end position="177"/>
    </location>
</feature>
<dbReference type="InParanoid" id="A0A0L0HBJ1"/>
<keyword evidence="1" id="KW-1133">Transmembrane helix</keyword>
<keyword evidence="2" id="KW-0732">Signal</keyword>
<dbReference type="GO" id="GO:0016020">
    <property type="term" value="C:membrane"/>
    <property type="evidence" value="ECO:0007669"/>
    <property type="project" value="InterPro"/>
</dbReference>
<protein>
    <submittedName>
        <fullName evidence="3">Uncharacterized protein</fullName>
    </submittedName>
</protein>
<reference evidence="3 4" key="1">
    <citation type="submission" date="2009-08" db="EMBL/GenBank/DDBJ databases">
        <title>The Genome Sequence of Spizellomyces punctatus strain DAOM BR117.</title>
        <authorList>
            <consortium name="The Broad Institute Genome Sequencing Platform"/>
            <person name="Russ C."/>
            <person name="Cuomo C."/>
            <person name="Shea T."/>
            <person name="Young S.K."/>
            <person name="Zeng Q."/>
            <person name="Koehrsen M."/>
            <person name="Haas B."/>
            <person name="Borodovsky M."/>
            <person name="Guigo R."/>
            <person name="Alvarado L."/>
            <person name="Berlin A."/>
            <person name="Bochicchio J."/>
            <person name="Borenstein D."/>
            <person name="Chapman S."/>
            <person name="Chen Z."/>
            <person name="Engels R."/>
            <person name="Freedman E."/>
            <person name="Gellesch M."/>
            <person name="Goldberg J."/>
            <person name="Griggs A."/>
            <person name="Gujja S."/>
            <person name="Heiman D."/>
            <person name="Hepburn T."/>
            <person name="Howarth C."/>
            <person name="Jen D."/>
            <person name="Larson L."/>
            <person name="Lewis B."/>
            <person name="Mehta T."/>
            <person name="Park D."/>
            <person name="Pearson M."/>
            <person name="Roberts A."/>
            <person name="Saif S."/>
            <person name="Shenoy N."/>
            <person name="Sisk P."/>
            <person name="Stolte C."/>
            <person name="Sykes S."/>
            <person name="Thomson T."/>
            <person name="Walk T."/>
            <person name="White J."/>
            <person name="Yandava C."/>
            <person name="Burger G."/>
            <person name="Gray M.W."/>
            <person name="Holland P.W.H."/>
            <person name="King N."/>
            <person name="Lang F.B.F."/>
            <person name="Roger A.J."/>
            <person name="Ruiz-Trillo I."/>
            <person name="Lander E."/>
            <person name="Nusbaum C."/>
        </authorList>
    </citation>
    <scope>NUCLEOTIDE SEQUENCE [LARGE SCALE GENOMIC DNA]</scope>
    <source>
        <strain evidence="3 4">DAOM BR117</strain>
    </source>
</reference>
<keyword evidence="1" id="KW-0472">Membrane</keyword>
<dbReference type="VEuPathDB" id="FungiDB:SPPG_06704"/>
<evidence type="ECO:0000256" key="1">
    <source>
        <dbReference type="SAM" id="Phobius"/>
    </source>
</evidence>
<keyword evidence="4" id="KW-1185">Reference proteome</keyword>
<keyword evidence="1" id="KW-0812">Transmembrane</keyword>
<evidence type="ECO:0000313" key="4">
    <source>
        <dbReference type="Proteomes" id="UP000053201"/>
    </source>
</evidence>
<dbReference type="AlphaFoldDB" id="A0A0L0HBJ1"/>
<gene>
    <name evidence="3" type="ORF">SPPG_06704</name>
</gene>
<dbReference type="RefSeq" id="XP_016606351.1">
    <property type="nucleotide sequence ID" value="XM_016754907.1"/>
</dbReference>
<organism evidence="3 4">
    <name type="scientific">Spizellomyces punctatus (strain DAOM BR117)</name>
    <dbReference type="NCBI Taxonomy" id="645134"/>
    <lineage>
        <taxon>Eukaryota</taxon>
        <taxon>Fungi</taxon>
        <taxon>Fungi incertae sedis</taxon>
        <taxon>Chytridiomycota</taxon>
        <taxon>Chytridiomycota incertae sedis</taxon>
        <taxon>Chytridiomycetes</taxon>
        <taxon>Spizellomycetales</taxon>
        <taxon>Spizellomycetaceae</taxon>
        <taxon>Spizellomyces</taxon>
    </lineage>
</organism>
<sequence length="177" mass="19846">MPSLHPSRSQGRQGRATTAFILISIILLLAILPTAAAQEKLLYRTPNNTLLVYACNAEDACEACSPVEKSLDVCKPTGNKEPIACKPIDAVNLNDTKEHDKNIWWSPEDVIPLDPGKDPILPTWRECDLVAGIESFRFFMFEVVNIMILLVAGIVVLWRRRLMSTEQYRRIATRLAA</sequence>
<dbReference type="OrthoDB" id="5592761at2759"/>
<feature type="signal peptide" evidence="2">
    <location>
        <begin position="1"/>
        <end position="37"/>
    </location>
</feature>
<name>A0A0L0HBJ1_SPIPD</name>
<accession>A0A0L0HBJ1</accession>
<evidence type="ECO:0000256" key="2">
    <source>
        <dbReference type="SAM" id="SignalP"/>
    </source>
</evidence>
<dbReference type="InterPro" id="IPR008657">
    <property type="entry name" value="JTB"/>
</dbReference>
<proteinExistence type="predicted"/>
<dbReference type="GeneID" id="27689992"/>
<dbReference type="OMA" id="NKEPVRC"/>
<dbReference type="EMBL" id="KQ257461">
    <property type="protein sequence ID" value="KNC98311.1"/>
    <property type="molecule type" value="Genomic_DNA"/>
</dbReference>
<dbReference type="Pfam" id="PF05439">
    <property type="entry name" value="JTB"/>
    <property type="match status" value="1"/>
</dbReference>
<dbReference type="Proteomes" id="UP000053201">
    <property type="component" value="Unassembled WGS sequence"/>
</dbReference>
<dbReference type="STRING" id="645134.A0A0L0HBJ1"/>
<evidence type="ECO:0000313" key="3">
    <source>
        <dbReference type="EMBL" id="KNC98311.1"/>
    </source>
</evidence>